<dbReference type="PROSITE" id="PS50297">
    <property type="entry name" value="ANK_REP_REGION"/>
    <property type="match status" value="2"/>
</dbReference>
<dbReference type="GO" id="GO:0033309">
    <property type="term" value="C:SBF transcription complex"/>
    <property type="evidence" value="ECO:0007669"/>
    <property type="project" value="TreeGrafter"/>
</dbReference>
<dbReference type="Pfam" id="PF00023">
    <property type="entry name" value="Ank"/>
    <property type="match status" value="2"/>
</dbReference>
<feature type="domain" description="HTH APSES-type" evidence="6">
    <location>
        <begin position="4"/>
        <end position="110"/>
    </location>
</feature>
<dbReference type="EMBL" id="HG937692">
    <property type="protein sequence ID" value="CDP36007.1"/>
    <property type="molecule type" value="Genomic_DNA"/>
</dbReference>
<dbReference type="PhylomeDB" id="A0A060TAT0"/>
<accession>A0A060TAT0</accession>
<dbReference type="InterPro" id="IPR051642">
    <property type="entry name" value="SWI6-like"/>
</dbReference>
<evidence type="ECO:0000256" key="2">
    <source>
        <dbReference type="ARBA" id="ARBA00023043"/>
    </source>
</evidence>
<evidence type="ECO:0000256" key="3">
    <source>
        <dbReference type="PROSITE-ProRule" id="PRU00023"/>
    </source>
</evidence>
<keyword evidence="2 3" id="KW-0040">ANK repeat</keyword>
<dbReference type="SUPFAM" id="SSF54616">
    <property type="entry name" value="DNA-binding domain of Mlu1-box binding protein MBP1"/>
    <property type="match status" value="1"/>
</dbReference>
<dbReference type="InterPro" id="IPR036770">
    <property type="entry name" value="Ankyrin_rpt-contain_sf"/>
</dbReference>
<dbReference type="GO" id="GO:0001228">
    <property type="term" value="F:DNA-binding transcription activator activity, RNA polymerase II-specific"/>
    <property type="evidence" value="ECO:0007669"/>
    <property type="project" value="UniProtKB-ARBA"/>
</dbReference>
<feature type="repeat" description="ANK" evidence="3">
    <location>
        <begin position="450"/>
        <end position="482"/>
    </location>
</feature>
<dbReference type="Pfam" id="PF04383">
    <property type="entry name" value="KilA-N"/>
    <property type="match status" value="1"/>
</dbReference>
<dbReference type="InterPro" id="IPR018004">
    <property type="entry name" value="KilA/APSES_HTH"/>
</dbReference>
<dbReference type="Gene3D" id="1.25.40.20">
    <property type="entry name" value="Ankyrin repeat-containing domain"/>
    <property type="match status" value="1"/>
</dbReference>
<feature type="compositionally biased region" description="Low complexity" evidence="5">
    <location>
        <begin position="172"/>
        <end position="184"/>
    </location>
</feature>
<dbReference type="PROSITE" id="PS50088">
    <property type="entry name" value="ANK_REPEAT"/>
    <property type="match status" value="2"/>
</dbReference>
<dbReference type="InterPro" id="IPR002110">
    <property type="entry name" value="Ankyrin_rpt"/>
</dbReference>
<dbReference type="PROSITE" id="PS51299">
    <property type="entry name" value="HTH_APSES"/>
    <property type="match status" value="1"/>
</dbReference>
<dbReference type="PANTHER" id="PTHR43828:SF15">
    <property type="entry name" value="TRANSCRIPTION FACTOR MBP1"/>
    <property type="match status" value="1"/>
</dbReference>
<dbReference type="AlphaFoldDB" id="A0A060TAT0"/>
<dbReference type="FunFam" id="3.10.260.10:FF:000001">
    <property type="entry name" value="APSES transcription factor (MbpA)"/>
    <property type="match status" value="1"/>
</dbReference>
<dbReference type="SUPFAM" id="SSF48403">
    <property type="entry name" value="Ankyrin repeat"/>
    <property type="match status" value="1"/>
</dbReference>
<feature type="compositionally biased region" description="Low complexity" evidence="5">
    <location>
        <begin position="231"/>
        <end position="250"/>
    </location>
</feature>
<evidence type="ECO:0000313" key="7">
    <source>
        <dbReference type="EMBL" id="CDP36007.1"/>
    </source>
</evidence>
<dbReference type="InterPro" id="IPR003163">
    <property type="entry name" value="Tscrpt_reg_HTH_APSES-type"/>
</dbReference>
<dbReference type="SMART" id="SM01252">
    <property type="entry name" value="KilA-N"/>
    <property type="match status" value="1"/>
</dbReference>
<feature type="compositionally biased region" description="Low complexity" evidence="5">
    <location>
        <begin position="200"/>
        <end position="217"/>
    </location>
</feature>
<feature type="compositionally biased region" description="Gly residues" evidence="5">
    <location>
        <begin position="218"/>
        <end position="227"/>
    </location>
</feature>
<organism evidence="7">
    <name type="scientific">Blastobotrys adeninivorans</name>
    <name type="common">Yeast</name>
    <name type="synonym">Arxula adeninivorans</name>
    <dbReference type="NCBI Taxonomy" id="409370"/>
    <lineage>
        <taxon>Eukaryota</taxon>
        <taxon>Fungi</taxon>
        <taxon>Dikarya</taxon>
        <taxon>Ascomycota</taxon>
        <taxon>Saccharomycotina</taxon>
        <taxon>Dipodascomycetes</taxon>
        <taxon>Dipodascales</taxon>
        <taxon>Trichomonascaceae</taxon>
        <taxon>Blastobotrys</taxon>
    </lineage>
</organism>
<dbReference type="GO" id="GO:0003677">
    <property type="term" value="F:DNA binding"/>
    <property type="evidence" value="ECO:0007669"/>
    <property type="project" value="InterPro"/>
</dbReference>
<protein>
    <submittedName>
        <fullName evidence="7">ARAD1B03168p</fullName>
    </submittedName>
</protein>
<evidence type="ECO:0000256" key="4">
    <source>
        <dbReference type="SAM" id="Coils"/>
    </source>
</evidence>
<gene>
    <name evidence="7" type="ORF">GNLVRS02_ARAD1B03168g</name>
</gene>
<reference evidence="7" key="2">
    <citation type="submission" date="2014-06" db="EMBL/GenBank/DDBJ databases">
        <title>The complete genome of Blastobotrys (Arxula) adeninivorans LS3 - a yeast of biotechnological interest.</title>
        <authorList>
            <person name="Kunze G."/>
            <person name="Gaillardin C."/>
            <person name="Czernicka M."/>
            <person name="Durrens P."/>
            <person name="Martin T."/>
            <person name="Boer E."/>
            <person name="Gabaldon T."/>
            <person name="Cruz J."/>
            <person name="Talla E."/>
            <person name="Marck C."/>
            <person name="Goffeau A."/>
            <person name="Barbe V."/>
            <person name="Baret P."/>
            <person name="Baronian K."/>
            <person name="Beier S."/>
            <person name="Bleykasten C."/>
            <person name="Bode R."/>
            <person name="Casaregola S."/>
            <person name="Despons L."/>
            <person name="Fairhead C."/>
            <person name="Giersberg M."/>
            <person name="Gierski P."/>
            <person name="Hahnel U."/>
            <person name="Hartmann A."/>
            <person name="Jankowska D."/>
            <person name="Jubin C."/>
            <person name="Jung P."/>
            <person name="Lafontaine I."/>
            <person name="Leh-Louis V."/>
            <person name="Lemaire M."/>
            <person name="Marcet-Houben M."/>
            <person name="Mascher M."/>
            <person name="Morel G."/>
            <person name="Richard G.-F."/>
            <person name="Riechen J."/>
            <person name="Sacerdot C."/>
            <person name="Sarkar A."/>
            <person name="Savel G."/>
            <person name="Schacherer J."/>
            <person name="Sherman D."/>
            <person name="Straub M.-L."/>
            <person name="Stein N."/>
            <person name="Thierry A."/>
            <person name="Trautwein-Schult A."/>
            <person name="Westhof E."/>
            <person name="Worch S."/>
            <person name="Dujon B."/>
            <person name="Souciet J.-L."/>
            <person name="Wincker P."/>
            <person name="Scholz U."/>
            <person name="Neuveglise N."/>
        </authorList>
    </citation>
    <scope>NUCLEOTIDE SEQUENCE</scope>
    <source>
        <strain evidence="7">LS3</strain>
    </source>
</reference>
<dbReference type="SMART" id="SM00248">
    <property type="entry name" value="ANK"/>
    <property type="match status" value="3"/>
</dbReference>
<feature type="coiled-coil region" evidence="4">
    <location>
        <begin position="702"/>
        <end position="729"/>
    </location>
</feature>
<feature type="compositionally biased region" description="Low complexity" evidence="5">
    <location>
        <begin position="113"/>
        <end position="127"/>
    </location>
</feature>
<proteinExistence type="predicted"/>
<feature type="repeat" description="ANK" evidence="3">
    <location>
        <begin position="329"/>
        <end position="361"/>
    </location>
</feature>
<dbReference type="InterPro" id="IPR036887">
    <property type="entry name" value="HTH_APSES_sf"/>
</dbReference>
<evidence type="ECO:0000259" key="6">
    <source>
        <dbReference type="PROSITE" id="PS51299"/>
    </source>
</evidence>
<keyword evidence="1" id="KW-0677">Repeat</keyword>
<feature type="region of interest" description="Disordered" evidence="5">
    <location>
        <begin position="100"/>
        <end position="250"/>
    </location>
</feature>
<keyword evidence="4" id="KW-0175">Coiled coil</keyword>
<sequence length="739" mass="80410">MAQIYKATYSGVPVYEFPCKGVAVMRRMLDGWVNATHILKVSGFDKPQRTKILERDVQKGVHEKVQGGYGKYQGTWVPLERAREIATEYKVDGDLALLFDYQPSENSPPPAPKHSGAAAKAKAARSASDLDGGVGPAAKRARKSATMPNLHGALEPEAKKRRGRPPNSAKLAQQAATAAAAAAAHHSHQAPLSTVRSQMSPVGPGATPTAATPTGSVTAGGIGGGGDEYSVVDSASVSSRSSSPSEFMSDSDLDAALNNGYGNALGSVRKLGTPRDGRHQQHFMDSGFMAADYSSRLLNFFMAPDDEHIPDFVTRPPPGFKINQVIDDEGHTAFHWSCAMGILKIIEVLINIGADISAVNLMGHTPLMRSIMYTNNYDRRTFPRVVELLRDTIFHADLNRRTVLHHIANTAASRSKLSSARYYLEILLAKVSESQPPQDVIRFLDRQDESGDTALHIVARKGARKCAKVLLSYHASVDIPNKRGETAYMLIYPDEALRPFLQKDSGHYQHLANFNSSSSPVQGSQLSSGTITNNNHNTLSTPTAPRIRGNAALSRTPGSFGSAVPNGQGLVANPHLSETAIRATQQVVPAISDQLEALANAYDTELREKDWDLHQVQQLLSDIKAEVTSTDQAIKDLEAQLGDEASIEARKDELVRVVNLRNAQLNKLLERSQSRDLAQLVQQEETKVKDQLGSAQFDVQECTQLAEELASLQTERRRLVEQVSQLYESAGIGAKMNDY</sequence>
<dbReference type="GO" id="GO:0030907">
    <property type="term" value="C:MBF transcription complex"/>
    <property type="evidence" value="ECO:0007669"/>
    <property type="project" value="TreeGrafter"/>
</dbReference>
<evidence type="ECO:0000256" key="5">
    <source>
        <dbReference type="SAM" id="MobiDB-lite"/>
    </source>
</evidence>
<dbReference type="PANTHER" id="PTHR43828">
    <property type="entry name" value="ASPARAGINASE"/>
    <property type="match status" value="1"/>
</dbReference>
<reference evidence="7" key="1">
    <citation type="submission" date="2014-02" db="EMBL/GenBank/DDBJ databases">
        <authorList>
            <person name="Genoscope - CEA"/>
        </authorList>
    </citation>
    <scope>NUCLEOTIDE SEQUENCE</scope>
    <source>
        <strain evidence="7">LS3</strain>
    </source>
</reference>
<evidence type="ECO:0000256" key="1">
    <source>
        <dbReference type="ARBA" id="ARBA00022737"/>
    </source>
</evidence>
<name>A0A060TAT0_BLAAD</name>
<dbReference type="Gene3D" id="3.10.260.10">
    <property type="entry name" value="Transcription regulator HTH, APSES-type DNA-binding domain"/>
    <property type="match status" value="1"/>
</dbReference>